<proteinExistence type="predicted"/>
<sequence>MTDTTGFLINQTRVIAAKFGGKSKLADALGHKSRSTVQRWDAAGWIRPVYYRDILEAAKKNGIPLEHSDFHTIDPQAFSRKAA</sequence>
<dbReference type="EMBL" id="CXWD01000004">
    <property type="protein sequence ID" value="CTQ67195.1"/>
    <property type="molecule type" value="Genomic_DNA"/>
</dbReference>
<gene>
    <name evidence="1" type="ORF">LAX5112_01260</name>
</gene>
<evidence type="ECO:0000313" key="1">
    <source>
        <dbReference type="EMBL" id="CTQ67195.1"/>
    </source>
</evidence>
<keyword evidence="2" id="KW-1185">Reference proteome</keyword>
<protein>
    <recommendedName>
        <fullName evidence="3">YdaS antitoxin of YdaST toxin-antitoxin system</fullName>
    </recommendedName>
</protein>
<dbReference type="Proteomes" id="UP000053235">
    <property type="component" value="Unassembled WGS sequence"/>
</dbReference>
<dbReference type="RefSeq" id="WP_055671095.1">
    <property type="nucleotide sequence ID" value="NZ_CXWD01000004.1"/>
</dbReference>
<reference evidence="2" key="1">
    <citation type="submission" date="2015-07" db="EMBL/GenBank/DDBJ databases">
        <authorList>
            <person name="Rodrigo-Torres Lidia"/>
            <person name="Arahal R.David."/>
        </authorList>
    </citation>
    <scope>NUCLEOTIDE SEQUENCE [LARGE SCALE GENOMIC DNA]</scope>
    <source>
        <strain evidence="2">CECT 5112</strain>
    </source>
</reference>
<evidence type="ECO:0008006" key="3">
    <source>
        <dbReference type="Google" id="ProtNLM"/>
    </source>
</evidence>
<accession>A0A0M6ZWQ5</accession>
<dbReference type="STRING" id="388408.LAX5112_01260"/>
<name>A0A0M6ZWQ5_9HYPH</name>
<organism evidence="1 2">
    <name type="scientific">Roseibium alexandrii</name>
    <dbReference type="NCBI Taxonomy" id="388408"/>
    <lineage>
        <taxon>Bacteria</taxon>
        <taxon>Pseudomonadati</taxon>
        <taxon>Pseudomonadota</taxon>
        <taxon>Alphaproteobacteria</taxon>
        <taxon>Hyphomicrobiales</taxon>
        <taxon>Stappiaceae</taxon>
        <taxon>Roseibium</taxon>
    </lineage>
</organism>
<dbReference type="AlphaFoldDB" id="A0A0M6ZWQ5"/>
<evidence type="ECO:0000313" key="2">
    <source>
        <dbReference type="Proteomes" id="UP000053235"/>
    </source>
</evidence>